<accession>A0A146F4M6</accession>
<dbReference type="AlphaFoldDB" id="A0A146F4M6"/>
<protein>
    <submittedName>
        <fullName evidence="1">RING finger membrane protein</fullName>
    </submittedName>
</protein>
<sequence length="88" mass="10104">MANPGVTWTWAWGRSHDDFRAVMRDGQAERLGSGLCSYTRNRRSQSLRGPHRQEITGDNSDKLVRMQYATRHKRTQDSGPYTEPLALL</sequence>
<proteinExistence type="predicted"/>
<evidence type="ECO:0000313" key="1">
    <source>
        <dbReference type="EMBL" id="GAT21077.1"/>
    </source>
</evidence>
<reference evidence="2" key="2">
    <citation type="submission" date="2016-02" db="EMBL/GenBank/DDBJ databases">
        <title>Genome sequencing of Aspergillus luchuensis NBRC 4314.</title>
        <authorList>
            <person name="Yamada O."/>
        </authorList>
    </citation>
    <scope>NUCLEOTIDE SEQUENCE [LARGE SCALE GENOMIC DNA]</scope>
    <source>
        <strain evidence="2">RIB 2604</strain>
    </source>
</reference>
<dbReference type="EMBL" id="BCWF01000009">
    <property type="protein sequence ID" value="GAT21077.1"/>
    <property type="molecule type" value="Genomic_DNA"/>
</dbReference>
<organism evidence="1 2">
    <name type="scientific">Aspergillus kawachii</name>
    <name type="common">White koji mold</name>
    <name type="synonym">Aspergillus awamori var. kawachi</name>
    <dbReference type="NCBI Taxonomy" id="1069201"/>
    <lineage>
        <taxon>Eukaryota</taxon>
        <taxon>Fungi</taxon>
        <taxon>Dikarya</taxon>
        <taxon>Ascomycota</taxon>
        <taxon>Pezizomycotina</taxon>
        <taxon>Eurotiomycetes</taxon>
        <taxon>Eurotiomycetidae</taxon>
        <taxon>Eurotiales</taxon>
        <taxon>Aspergillaceae</taxon>
        <taxon>Aspergillus</taxon>
        <taxon>Aspergillus subgen. Circumdati</taxon>
    </lineage>
</organism>
<reference evidence="1 2" key="1">
    <citation type="journal article" date="2016" name="DNA Res.">
        <title>Genome sequence of Aspergillus luchuensis NBRC 4314.</title>
        <authorList>
            <person name="Yamada O."/>
            <person name="Machida M."/>
            <person name="Hosoyama A."/>
            <person name="Goto M."/>
            <person name="Takahashi T."/>
            <person name="Futagami T."/>
            <person name="Yamagata Y."/>
            <person name="Takeuchi M."/>
            <person name="Kobayashi T."/>
            <person name="Koike H."/>
            <person name="Abe K."/>
            <person name="Asai K."/>
            <person name="Arita M."/>
            <person name="Fujita N."/>
            <person name="Fukuda K."/>
            <person name="Higa K."/>
            <person name="Horikawa H."/>
            <person name="Ishikawa T."/>
            <person name="Jinno K."/>
            <person name="Kato Y."/>
            <person name="Kirimura K."/>
            <person name="Mizutani O."/>
            <person name="Nakasone K."/>
            <person name="Sano M."/>
            <person name="Shiraishi Y."/>
            <person name="Tsukahara M."/>
            <person name="Gomi K."/>
        </authorList>
    </citation>
    <scope>NUCLEOTIDE SEQUENCE [LARGE SCALE GENOMIC DNA]</scope>
    <source>
        <strain evidence="1 2">RIB 2604</strain>
    </source>
</reference>
<comment type="caution">
    <text evidence="1">The sequence shown here is derived from an EMBL/GenBank/DDBJ whole genome shotgun (WGS) entry which is preliminary data.</text>
</comment>
<dbReference type="Proteomes" id="UP000075230">
    <property type="component" value="Unassembled WGS sequence"/>
</dbReference>
<name>A0A146F4M6_ASPKA</name>
<evidence type="ECO:0000313" key="2">
    <source>
        <dbReference type="Proteomes" id="UP000075230"/>
    </source>
</evidence>
<gene>
    <name evidence="1" type="ORF">RIB2604_00900980</name>
</gene>